<proteinExistence type="predicted"/>
<organism evidence="1 2">
    <name type="scientific">Parelaphostrongylus tenuis</name>
    <name type="common">Meningeal worm</name>
    <dbReference type="NCBI Taxonomy" id="148309"/>
    <lineage>
        <taxon>Eukaryota</taxon>
        <taxon>Metazoa</taxon>
        <taxon>Ecdysozoa</taxon>
        <taxon>Nematoda</taxon>
        <taxon>Chromadorea</taxon>
        <taxon>Rhabditida</taxon>
        <taxon>Rhabditina</taxon>
        <taxon>Rhabditomorpha</taxon>
        <taxon>Strongyloidea</taxon>
        <taxon>Metastrongylidae</taxon>
        <taxon>Parelaphostrongylus</taxon>
    </lineage>
</organism>
<name>A0AAD5R6Q5_PARTN</name>
<keyword evidence="2" id="KW-1185">Reference proteome</keyword>
<protein>
    <submittedName>
        <fullName evidence="1">Uncharacterized protein</fullName>
    </submittedName>
</protein>
<accession>A0AAD5R6Q5</accession>
<dbReference type="AlphaFoldDB" id="A0AAD5R6Q5"/>
<comment type="caution">
    <text evidence="1">The sequence shown here is derived from an EMBL/GenBank/DDBJ whole genome shotgun (WGS) entry which is preliminary data.</text>
</comment>
<gene>
    <name evidence="1" type="ORF">KIN20_032200</name>
</gene>
<reference evidence="1" key="1">
    <citation type="submission" date="2021-06" db="EMBL/GenBank/DDBJ databases">
        <title>Parelaphostrongylus tenuis whole genome reference sequence.</title>
        <authorList>
            <person name="Garwood T.J."/>
            <person name="Larsen P.A."/>
            <person name="Fountain-Jones N.M."/>
            <person name="Garbe J.R."/>
            <person name="Macchietto M.G."/>
            <person name="Kania S.A."/>
            <person name="Gerhold R.W."/>
            <person name="Richards J.E."/>
            <person name="Wolf T.M."/>
        </authorList>
    </citation>
    <scope>NUCLEOTIDE SEQUENCE</scope>
    <source>
        <strain evidence="1">MNPRO001-30</strain>
        <tissue evidence="1">Meninges</tissue>
    </source>
</reference>
<evidence type="ECO:0000313" key="1">
    <source>
        <dbReference type="EMBL" id="KAJ1370470.1"/>
    </source>
</evidence>
<evidence type="ECO:0000313" key="2">
    <source>
        <dbReference type="Proteomes" id="UP001196413"/>
    </source>
</evidence>
<sequence>MNVFRLFSLYLAFSIHENPHFERVFQRSMTTLHPAQLPLNAQVKVFVQHTLGWGVIGLITALKSVRRANDPKLVTEILAQMPNGRNQSKKPPRGRLSTLYFGYLEKFSYVVQEVGSPMFKDAELYTLSDL</sequence>
<dbReference type="EMBL" id="JAHQIW010006785">
    <property type="protein sequence ID" value="KAJ1370470.1"/>
    <property type="molecule type" value="Genomic_DNA"/>
</dbReference>
<dbReference type="Proteomes" id="UP001196413">
    <property type="component" value="Unassembled WGS sequence"/>
</dbReference>